<dbReference type="SUPFAM" id="SSF46626">
    <property type="entry name" value="Cytochrome c"/>
    <property type="match status" value="3"/>
</dbReference>
<feature type="binding site" description="covalent" evidence="4">
    <location>
        <position position="328"/>
    </location>
    <ligand>
        <name>heme c</name>
        <dbReference type="ChEBI" id="CHEBI:61717"/>
        <label>3</label>
    </ligand>
</feature>
<dbReference type="AlphaFoldDB" id="A0A2S0IEN2"/>
<feature type="binding site" description="axial binding residue" evidence="5">
    <location>
        <position position="62"/>
    </location>
    <ligand>
        <name>heme c</name>
        <dbReference type="ChEBI" id="CHEBI:61717"/>
        <label>1</label>
    </ligand>
    <ligandPart>
        <name>Fe</name>
        <dbReference type="ChEBI" id="CHEBI:18248"/>
    </ligandPart>
</feature>
<dbReference type="InterPro" id="IPR036909">
    <property type="entry name" value="Cyt_c-like_dom_sf"/>
</dbReference>
<dbReference type="GO" id="GO:0020037">
    <property type="term" value="F:heme binding"/>
    <property type="evidence" value="ECO:0007669"/>
    <property type="project" value="InterPro"/>
</dbReference>
<dbReference type="RefSeq" id="WP_105241093.1">
    <property type="nucleotide sequence ID" value="NZ_CP023270.1"/>
</dbReference>
<reference evidence="7 8" key="1">
    <citation type="submission" date="2017-09" db="EMBL/GenBank/DDBJ databases">
        <title>Genomic, metabolic, and phenotypic characteristics of bacterial isolates from the natural microbiome of the model nematode Caenorhabditis elegans.</title>
        <authorList>
            <person name="Zimmermann J."/>
            <person name="Obeng N."/>
            <person name="Yang W."/>
            <person name="Obeng O."/>
            <person name="Kissoyan K."/>
            <person name="Pees B."/>
            <person name="Dirksen P."/>
            <person name="Hoppner M."/>
            <person name="Franke A."/>
            <person name="Rosenstiel P."/>
            <person name="Leippe M."/>
            <person name="Dierking K."/>
            <person name="Kaleta C."/>
            <person name="Schulenburg H."/>
        </authorList>
    </citation>
    <scope>NUCLEOTIDE SEQUENCE [LARGE SCALE GENOMIC DNA]</scope>
    <source>
        <strain evidence="7 8">MYb73</strain>
    </source>
</reference>
<keyword evidence="3 5" id="KW-0408">Iron</keyword>
<dbReference type="GO" id="GO:0016020">
    <property type="term" value="C:membrane"/>
    <property type="evidence" value="ECO:0007669"/>
    <property type="project" value="InterPro"/>
</dbReference>
<dbReference type="PROSITE" id="PS51007">
    <property type="entry name" value="CYTC"/>
    <property type="match status" value="3"/>
</dbReference>
<dbReference type="InterPro" id="IPR051459">
    <property type="entry name" value="Cytochrome_c-type_DH"/>
</dbReference>
<feature type="domain" description="Cytochrome c" evidence="6">
    <location>
        <begin position="44"/>
        <end position="147"/>
    </location>
</feature>
<evidence type="ECO:0000256" key="1">
    <source>
        <dbReference type="ARBA" id="ARBA00022617"/>
    </source>
</evidence>
<dbReference type="GO" id="GO:0016614">
    <property type="term" value="F:oxidoreductase activity, acting on CH-OH group of donors"/>
    <property type="evidence" value="ECO:0007669"/>
    <property type="project" value="InterPro"/>
</dbReference>
<feature type="domain" description="Cytochrome c" evidence="6">
    <location>
        <begin position="181"/>
        <end position="299"/>
    </location>
</feature>
<dbReference type="PIRSF" id="PIRSF000018">
    <property type="entry name" value="Mb_ADH_cyt_c"/>
    <property type="match status" value="1"/>
</dbReference>
<name>A0A2S0IEN2_9BURK</name>
<dbReference type="OrthoDB" id="9809720at2"/>
<evidence type="ECO:0000259" key="6">
    <source>
        <dbReference type="PROSITE" id="PS51007"/>
    </source>
</evidence>
<sequence length="427" mass="44906">MTLMKRILIVLLLVVVVAAGGLYWLGTRDDASTGPAAAAAEGAAQIERGRYLALAGNCMACHTSRGGKAFAGGTPVPTPFGTVYGPNITPDPDTGIGAWTADDFWQALHNGKSKDGTLLYPAFPYTEYTRVTRSDSDALYAYLRSISPVKQANRPPEMEFPYDQRMLLAAWRALYFKPGVQEADPGQSVQWNRGRYLVEGLGHCAACHTPRNSLGATRAGDALAGGVIPVLDWYAPPLTNDMQTGMGRWTAQDIATLLKTGIAAHSTVSGPMAEVVLGSTQHLTDDDALAIGVYLKSLPATPPATDTRAAAPAPAAMELGGKLYSQQCAQCHQADGKGSGTAWPALAGNPSVTAPSPVNAIRMVLDGGYAPATAANPRPHGMPPFGQVLNDNDIAMLVTYIRNSWGNEAGGTSALEVKRARASSTLN</sequence>
<evidence type="ECO:0000256" key="4">
    <source>
        <dbReference type="PIRSR" id="PIRSR000018-50"/>
    </source>
</evidence>
<dbReference type="EMBL" id="CP023270">
    <property type="protein sequence ID" value="AVJ30500.1"/>
    <property type="molecule type" value="Genomic_DNA"/>
</dbReference>
<dbReference type="PANTHER" id="PTHR35008">
    <property type="entry name" value="BLL4482 PROTEIN-RELATED"/>
    <property type="match status" value="1"/>
</dbReference>
<feature type="binding site" description="covalent" evidence="4">
    <location>
        <position position="61"/>
    </location>
    <ligand>
        <name>heme c</name>
        <dbReference type="ChEBI" id="CHEBI:61717"/>
        <label>1</label>
    </ligand>
</feature>
<proteinExistence type="predicted"/>
<dbReference type="InterPro" id="IPR009056">
    <property type="entry name" value="Cyt_c-like_dom"/>
</dbReference>
<accession>A0A2S0IEN2</accession>
<feature type="binding site" description="axial binding residue" evidence="5">
    <location>
        <position position="332"/>
    </location>
    <ligand>
        <name>heme c</name>
        <dbReference type="ChEBI" id="CHEBI:61717"/>
        <label>3</label>
    </ligand>
    <ligandPart>
        <name>Fe</name>
        <dbReference type="ChEBI" id="CHEBI:18248"/>
    </ligandPart>
</feature>
<dbReference type="Pfam" id="PF00034">
    <property type="entry name" value="Cytochrom_C"/>
    <property type="match status" value="3"/>
</dbReference>
<organism evidence="7 8">
    <name type="scientific">Achromobacter spanius</name>
    <dbReference type="NCBI Taxonomy" id="217203"/>
    <lineage>
        <taxon>Bacteria</taxon>
        <taxon>Pseudomonadati</taxon>
        <taxon>Pseudomonadota</taxon>
        <taxon>Betaproteobacteria</taxon>
        <taxon>Burkholderiales</taxon>
        <taxon>Alcaligenaceae</taxon>
        <taxon>Achromobacter</taxon>
    </lineage>
</organism>
<feature type="binding site" description="covalent" evidence="4">
    <location>
        <position position="331"/>
    </location>
    <ligand>
        <name>heme c</name>
        <dbReference type="ChEBI" id="CHEBI:61717"/>
        <label>3</label>
    </ligand>
</feature>
<keyword evidence="1 4" id="KW-0349">Heme</keyword>
<feature type="domain" description="Cytochrome c" evidence="6">
    <location>
        <begin position="315"/>
        <end position="405"/>
    </location>
</feature>
<feature type="binding site" description="covalent" evidence="4">
    <location>
        <position position="204"/>
    </location>
    <ligand>
        <name>heme c</name>
        <dbReference type="ChEBI" id="CHEBI:61717"/>
        <label>2</label>
    </ligand>
</feature>
<dbReference type="PANTHER" id="PTHR35008:SF4">
    <property type="entry name" value="BLL4482 PROTEIN"/>
    <property type="match status" value="1"/>
</dbReference>
<evidence type="ECO:0000313" key="8">
    <source>
        <dbReference type="Proteomes" id="UP000239477"/>
    </source>
</evidence>
<dbReference type="Proteomes" id="UP000239477">
    <property type="component" value="Chromosome"/>
</dbReference>
<feature type="binding site" description="covalent" evidence="4">
    <location>
        <position position="207"/>
    </location>
    <ligand>
        <name>heme c</name>
        <dbReference type="ChEBI" id="CHEBI:61717"/>
        <label>2</label>
    </ligand>
</feature>
<comment type="cofactor">
    <cofactor evidence="4">
        <name>heme c</name>
        <dbReference type="ChEBI" id="CHEBI:61717"/>
    </cofactor>
    <text evidence="4">Binds 3 heme c groups covalently per subunit.</text>
</comment>
<feature type="binding site" description="covalent" evidence="4">
    <location>
        <position position="58"/>
    </location>
    <ligand>
        <name>heme c</name>
        <dbReference type="ChEBI" id="CHEBI:61717"/>
        <label>1</label>
    </ligand>
</feature>
<gene>
    <name evidence="7" type="ORF">CLM73_27220</name>
</gene>
<evidence type="ECO:0000256" key="2">
    <source>
        <dbReference type="ARBA" id="ARBA00022723"/>
    </source>
</evidence>
<evidence type="ECO:0000313" key="7">
    <source>
        <dbReference type="EMBL" id="AVJ30500.1"/>
    </source>
</evidence>
<feature type="binding site" description="axial binding residue" evidence="5">
    <location>
        <position position="208"/>
    </location>
    <ligand>
        <name>heme c</name>
        <dbReference type="ChEBI" id="CHEBI:61717"/>
        <label>2</label>
    </ligand>
    <ligandPart>
        <name>Fe</name>
        <dbReference type="ChEBI" id="CHEBI:18248"/>
    </ligandPart>
</feature>
<dbReference type="GO" id="GO:0005506">
    <property type="term" value="F:iron ion binding"/>
    <property type="evidence" value="ECO:0007669"/>
    <property type="project" value="InterPro"/>
</dbReference>
<protein>
    <submittedName>
        <fullName evidence="7">Alcohol dehydrogenase</fullName>
    </submittedName>
</protein>
<dbReference type="Gene3D" id="1.10.760.10">
    <property type="entry name" value="Cytochrome c-like domain"/>
    <property type="match status" value="3"/>
</dbReference>
<dbReference type="GO" id="GO:0009055">
    <property type="term" value="F:electron transfer activity"/>
    <property type="evidence" value="ECO:0007669"/>
    <property type="project" value="InterPro"/>
</dbReference>
<keyword evidence="8" id="KW-1185">Reference proteome</keyword>
<keyword evidence="2 5" id="KW-0479">Metal-binding</keyword>
<evidence type="ECO:0000256" key="3">
    <source>
        <dbReference type="ARBA" id="ARBA00023004"/>
    </source>
</evidence>
<evidence type="ECO:0000256" key="5">
    <source>
        <dbReference type="PIRSR" id="PIRSR000018-51"/>
    </source>
</evidence>
<dbReference type="InterPro" id="IPR014353">
    <property type="entry name" value="Membr-bd_ADH_cyt_c"/>
</dbReference>